<dbReference type="EMBL" id="JBHSXI010000004">
    <property type="protein sequence ID" value="MFC6888459.1"/>
    <property type="molecule type" value="Genomic_DNA"/>
</dbReference>
<organism evidence="3 4">
    <name type="scientific">Halorubrum trueperi</name>
    <dbReference type="NCBI Taxonomy" id="2004704"/>
    <lineage>
        <taxon>Archaea</taxon>
        <taxon>Methanobacteriati</taxon>
        <taxon>Methanobacteriota</taxon>
        <taxon>Stenosarchaea group</taxon>
        <taxon>Halobacteria</taxon>
        <taxon>Halobacteriales</taxon>
        <taxon>Haloferacaceae</taxon>
        <taxon>Halorubrum</taxon>
    </lineage>
</organism>
<evidence type="ECO:0000259" key="2">
    <source>
        <dbReference type="SMART" id="SM00382"/>
    </source>
</evidence>
<name>A0ABD5UGP8_9EURY</name>
<dbReference type="InterPro" id="IPR052934">
    <property type="entry name" value="Methyl-DNA_Rec/Restrict_Enz"/>
</dbReference>
<dbReference type="InterPro" id="IPR027417">
    <property type="entry name" value="P-loop_NTPase"/>
</dbReference>
<feature type="compositionally biased region" description="Basic and acidic residues" evidence="1">
    <location>
        <begin position="319"/>
        <end position="328"/>
    </location>
</feature>
<dbReference type="SUPFAM" id="SSF52540">
    <property type="entry name" value="P-loop containing nucleoside triphosphate hydrolases"/>
    <property type="match status" value="1"/>
</dbReference>
<evidence type="ECO:0000313" key="3">
    <source>
        <dbReference type="EMBL" id="MFC6888459.1"/>
    </source>
</evidence>
<gene>
    <name evidence="3" type="ORF">ACFQEY_05300</name>
</gene>
<dbReference type="SMART" id="SM00382">
    <property type="entry name" value="AAA"/>
    <property type="match status" value="1"/>
</dbReference>
<dbReference type="CDD" id="cd00009">
    <property type="entry name" value="AAA"/>
    <property type="match status" value="1"/>
</dbReference>
<evidence type="ECO:0000256" key="1">
    <source>
        <dbReference type="SAM" id="MobiDB-lite"/>
    </source>
</evidence>
<dbReference type="PANTHER" id="PTHR37291">
    <property type="entry name" value="5-METHYLCYTOSINE-SPECIFIC RESTRICTION ENZYME B"/>
    <property type="match status" value="1"/>
</dbReference>
<protein>
    <submittedName>
        <fullName evidence="3">AAA family ATPase</fullName>
    </submittedName>
</protein>
<dbReference type="Gene3D" id="3.40.50.300">
    <property type="entry name" value="P-loop containing nucleotide triphosphate hydrolases"/>
    <property type="match status" value="1"/>
</dbReference>
<dbReference type="InterPro" id="IPR003593">
    <property type="entry name" value="AAA+_ATPase"/>
</dbReference>
<keyword evidence="4" id="KW-1185">Reference proteome</keyword>
<feature type="domain" description="AAA+ ATPase" evidence="2">
    <location>
        <begin position="585"/>
        <end position="768"/>
    </location>
</feature>
<evidence type="ECO:0000313" key="4">
    <source>
        <dbReference type="Proteomes" id="UP001596333"/>
    </source>
</evidence>
<comment type="caution">
    <text evidence="3">The sequence shown here is derived from an EMBL/GenBank/DDBJ whole genome shotgun (WGS) entry which is preliminary data.</text>
</comment>
<dbReference type="Pfam" id="PF07728">
    <property type="entry name" value="AAA_5"/>
    <property type="match status" value="1"/>
</dbReference>
<dbReference type="AlphaFoldDB" id="A0ABD5UGP8"/>
<dbReference type="RefSeq" id="WP_379765466.1">
    <property type="nucleotide sequence ID" value="NZ_JBHSXI010000004.1"/>
</dbReference>
<feature type="region of interest" description="Disordered" evidence="1">
    <location>
        <begin position="319"/>
        <end position="345"/>
    </location>
</feature>
<dbReference type="Proteomes" id="UP001596333">
    <property type="component" value="Unassembled WGS sequence"/>
</dbReference>
<sequence>MQLQKFAHEARIGDIIVLKNGLRYHSDDEWHGNATIRAIGVIDGNYTYQDPNDRYGELPPTARNSLNTHHRDVNWILNFDELIGGAFTPDVPINRWTFEEFDDYPELKTQLQSSRGLTDHFSELEAYADQAKTQHSDDQPTVWIEKSYHNRDDRDVDGWGLGDALWCPQTRTDGGRSVYYDNATDVQPGDVILHLDQHQRAFTAASLAADTYEETTCLEDTEWDDKGVSEMGYNSGQRPAYRVPLTDYQEFATPLDVDEVLTEANEDILHDLRNDHTVVYSKNLNLNQGAYLTEAPPAFVELISTAARTAIDDTLPHLDRIDPAERTETLLIDPSETESDDSKQYDHPTDLLVQHVQDNGTTIYGLTAPADYWVTALNYRACGFEDTHHTQWADMDPGDVLIFHAGGDPMHPELSQPDGFVFGVAIVGTRFETDEQWWYDDIQNTRTYPYRVAFDQLFLTPGAAAATNLPDATDSVHELTDAINQLQRESVPIGSVNERCHDATGDHFPSRQFISTFDDDAEDGRGEAVIDLLVGTTTESSPIATTIEFSGTIDPDAFSGIVFPDAYDVPSADELAEQITAAVRAGDHIIFTGPPGTGKTEIAQQVTEYLARHYPHLYSGYQVTTATADWSTFDTVGGYMPTESTDEDTNGDLAFTSGVVLNRLKNAKTGVQVNEPIIIDELNRADIDKGFGQLFTLLSGQPVQLPYTKNDNEIELLTTDHLDGTPADHQYLVPDSWHIFATMNSYDKTSLYEMSYAFMRRFAFIRIPAPTLPADTDDDALDALDDGMRQYVAAWDDLDPTPEELRAVGLVWKHTNQAVDDRAIGPAIVKDMLGYITNHHGTGNGTLPNRVTNAVISYIFPQLEGVPKRDKIVRHITEINDHEQTANMIDRDLLETAARDMLQVTLDSES</sequence>
<dbReference type="PANTHER" id="PTHR37291:SF1">
    <property type="entry name" value="TYPE IV METHYL-DIRECTED RESTRICTION ENZYME ECOKMCRB SUBUNIT"/>
    <property type="match status" value="1"/>
</dbReference>
<reference evidence="3 4" key="1">
    <citation type="journal article" date="2019" name="Int. J. Syst. Evol. Microbiol.">
        <title>The Global Catalogue of Microorganisms (GCM) 10K type strain sequencing project: providing services to taxonomists for standard genome sequencing and annotation.</title>
        <authorList>
            <consortium name="The Broad Institute Genomics Platform"/>
            <consortium name="The Broad Institute Genome Sequencing Center for Infectious Disease"/>
            <person name="Wu L."/>
            <person name="Ma J."/>
        </authorList>
    </citation>
    <scope>NUCLEOTIDE SEQUENCE [LARGE SCALE GENOMIC DNA]</scope>
    <source>
        <strain evidence="3 4">Y73</strain>
    </source>
</reference>
<proteinExistence type="predicted"/>
<dbReference type="InterPro" id="IPR011704">
    <property type="entry name" value="ATPase_dyneun-rel_AAA"/>
</dbReference>
<dbReference type="Gene3D" id="3.10.590.10">
    <property type="entry name" value="ph1033 like domains"/>
    <property type="match status" value="1"/>
</dbReference>
<accession>A0ABD5UGP8</accession>